<feature type="compositionally biased region" description="Polar residues" evidence="1">
    <location>
        <begin position="875"/>
        <end position="891"/>
    </location>
</feature>
<comment type="caution">
    <text evidence="2">The sequence shown here is derived from an EMBL/GenBank/DDBJ whole genome shotgun (WGS) entry which is preliminary data.</text>
</comment>
<feature type="compositionally biased region" description="Basic and acidic residues" evidence="1">
    <location>
        <begin position="175"/>
        <end position="184"/>
    </location>
</feature>
<evidence type="ECO:0000256" key="1">
    <source>
        <dbReference type="SAM" id="MobiDB-lite"/>
    </source>
</evidence>
<accession>A0AA43TZA9</accession>
<feature type="compositionally biased region" description="Basic and acidic residues" evidence="1">
    <location>
        <begin position="462"/>
        <end position="473"/>
    </location>
</feature>
<protein>
    <submittedName>
        <fullName evidence="2">Uncharacterized protein</fullName>
    </submittedName>
</protein>
<dbReference type="AlphaFoldDB" id="A0AA43TZA9"/>
<dbReference type="EMBL" id="JAPUFD010000025">
    <property type="protein sequence ID" value="MDI1493274.1"/>
    <property type="molecule type" value="Genomic_DNA"/>
</dbReference>
<feature type="compositionally biased region" description="Basic and acidic residues" evidence="1">
    <location>
        <begin position="321"/>
        <end position="342"/>
    </location>
</feature>
<dbReference type="Proteomes" id="UP001161017">
    <property type="component" value="Unassembled WGS sequence"/>
</dbReference>
<feature type="region of interest" description="Disordered" evidence="1">
    <location>
        <begin position="138"/>
        <end position="197"/>
    </location>
</feature>
<reference evidence="2" key="1">
    <citation type="journal article" date="2023" name="Genome Biol. Evol.">
        <title>First Whole Genome Sequence and Flow Cytometry Genome Size Data for the Lichen-Forming Fungus Ramalina farinacea (Ascomycota).</title>
        <authorList>
            <person name="Llewellyn T."/>
            <person name="Mian S."/>
            <person name="Hill R."/>
            <person name="Leitch I.J."/>
            <person name="Gaya E."/>
        </authorList>
    </citation>
    <scope>NUCLEOTIDE SEQUENCE</scope>
    <source>
        <strain evidence="2">LIQ254RAFAR</strain>
    </source>
</reference>
<feature type="region of interest" description="Disordered" evidence="1">
    <location>
        <begin position="229"/>
        <end position="290"/>
    </location>
</feature>
<gene>
    <name evidence="2" type="ORF">OHK93_005062</name>
</gene>
<evidence type="ECO:0000313" key="2">
    <source>
        <dbReference type="EMBL" id="MDI1493274.1"/>
    </source>
</evidence>
<feature type="compositionally biased region" description="Polar residues" evidence="1">
    <location>
        <begin position="845"/>
        <end position="858"/>
    </location>
</feature>
<feature type="compositionally biased region" description="Basic and acidic residues" evidence="1">
    <location>
        <begin position="830"/>
        <end position="839"/>
    </location>
</feature>
<organism evidence="2 3">
    <name type="scientific">Ramalina farinacea</name>
    <dbReference type="NCBI Taxonomy" id="258253"/>
    <lineage>
        <taxon>Eukaryota</taxon>
        <taxon>Fungi</taxon>
        <taxon>Dikarya</taxon>
        <taxon>Ascomycota</taxon>
        <taxon>Pezizomycotina</taxon>
        <taxon>Lecanoromycetes</taxon>
        <taxon>OSLEUM clade</taxon>
        <taxon>Lecanoromycetidae</taxon>
        <taxon>Lecanorales</taxon>
        <taxon>Lecanorineae</taxon>
        <taxon>Ramalinaceae</taxon>
        <taxon>Ramalina</taxon>
    </lineage>
</organism>
<feature type="compositionally biased region" description="Basic and acidic residues" evidence="1">
    <location>
        <begin position="369"/>
        <end position="392"/>
    </location>
</feature>
<evidence type="ECO:0000313" key="3">
    <source>
        <dbReference type="Proteomes" id="UP001161017"/>
    </source>
</evidence>
<feature type="region of interest" description="Disordered" evidence="1">
    <location>
        <begin position="829"/>
        <end position="912"/>
    </location>
</feature>
<sequence>MTKAAVRDCSQTVLSADSKLIDFIGLCELQDARARYHAQECLQEDEIMKTRVSDKYGDHVHLTICVKTGTQPGRQEYSLADSIAQTEFRKAINPAEYMKTSKGKAVNLGVDTLRDLKSSSVQQSPVISRLRDVMLPNYSGDLDDLVDSTHTQTSSEREATERTSHGPGSVMGDGPEEKSYEPKRQNNKGNAIAGSDLARRTEQEWDYMNSREERHVMLVPLLDSCKACKKEKGRERGGKRKRRNDTSLPVTEATNDPDSDGGAHEFTGETSEDAPGVEATAASTAPEPNDVIFEEFTEQTLEETLCMPITEVSYAPELDRPSFDEMSEESPHAPDTRDEQTFQHDGAVFEQTSGENLGALITKASQSPSHHEVSSVQMEKKTGGGQRERSDVPDPDMQVFDQTREDILPELETRETHTLQYDGASSERMGEKTHDMQSKEGSDAPGPANKSVDEAVEDILGEPEKTDRPDLQHDGAFSEQVGEKTVDVQAVEGSDDLEFEKRLLDQLSEYIKGNPETNNTPYFQEDGTEGANAMEPRIHVREHSIENARFKQATQRTIDTQQYWDFLDQISETPLRIQVPDETSALEPYVDILRRCPFSAKIELTTMNGIFAAPEPMAQTNRQAKQSLPTLQSRHGTNAIQHNRKWPEQAVPRIQVPKGTDAPEPYVDILRRCPFSEKIELRPMDEIYATREPMAKAIRQASFVDRIDLLKLPEGIYPRKPSTETKVARQTPLPLPGYADQVDGLQIPYGDYLQNYPTEVPQPAQVPIGYPFVPTITPPYPTGTDQQQPALVTAGQKRAQSQELPSQEFISWGSAEARRVMIPLEIESEGESRLEHSPTHDFMPSNPTANGEQQNSQEVHGEGGPQYIEPPTQDFWPSNLTANGQQQNSQKIHGEDGPQLIEPPTQDFWPSISTGVSQQLWSSKIRRERESVLAVPPPQDFGHLKFTGIHQQQFPAELRIEDDVELERPPTQDFQPLNLTGDHRQQRSRELGIEDDFALEAPPILDFRPLTLAGAQQQQRSAGLGIEGNSALEGPPTQDIGLPDFEAPLPYRRPSELETEGKLALENLLTKDFRSWNLTGAHQQERPLELGMESNFALEGIALEKPPRQAFMPSDFASARQYQHSSDRAMQGDKRLNWSWSNHLGPEGLTGARQPQHRARQKQAEKVIYNRSIRPQKNSDQYILPGSVNSNLG</sequence>
<proteinExistence type="predicted"/>
<keyword evidence="3" id="KW-1185">Reference proteome</keyword>
<feature type="compositionally biased region" description="Polar residues" evidence="1">
    <location>
        <begin position="246"/>
        <end position="256"/>
    </location>
</feature>
<feature type="compositionally biased region" description="Basic and acidic residues" evidence="1">
    <location>
        <begin position="402"/>
        <end position="417"/>
    </location>
</feature>
<feature type="region of interest" description="Disordered" evidence="1">
    <location>
        <begin position="321"/>
        <end position="482"/>
    </location>
</feature>
<name>A0AA43TZA9_9LECA</name>
<feature type="compositionally biased region" description="Basic and acidic residues" evidence="1">
    <location>
        <begin position="155"/>
        <end position="164"/>
    </location>
</feature>
<feature type="compositionally biased region" description="Basic and acidic residues" evidence="1">
    <location>
        <begin position="428"/>
        <end position="442"/>
    </location>
</feature>